<evidence type="ECO:0000313" key="3">
    <source>
        <dbReference type="Proteomes" id="UP000272942"/>
    </source>
</evidence>
<keyword evidence="1" id="KW-0472">Membrane</keyword>
<name>A0A183AKI3_9TREM</name>
<sequence length="240" mass="27130">MRLGRAVWLTCSSAGLAFALFFLFLCVIAMCRNEWSEFVVSYQLIQPSYTYVTRSRGLWRECSNTVSGNYVGYCADTFLWGDRSQYNKGIEPILIMRMTTGLLQLTVSCATLLTMIIAGAILADVSRRPYKWGHRSGQYTVIVAGALMWFFATAYFVSILLHYGAMDAENYRYDSNYINTRSAWTTDLRQATFYQPGSMLILVYAADILLYLSSACFLLTASLHKPPIIERSPIKIVPIA</sequence>
<evidence type="ECO:0000256" key="1">
    <source>
        <dbReference type="SAM" id="Phobius"/>
    </source>
</evidence>
<keyword evidence="1" id="KW-0812">Transmembrane</keyword>
<organism evidence="4">
    <name type="scientific">Echinostoma caproni</name>
    <dbReference type="NCBI Taxonomy" id="27848"/>
    <lineage>
        <taxon>Eukaryota</taxon>
        <taxon>Metazoa</taxon>
        <taxon>Spiralia</taxon>
        <taxon>Lophotrochozoa</taxon>
        <taxon>Platyhelminthes</taxon>
        <taxon>Trematoda</taxon>
        <taxon>Digenea</taxon>
        <taxon>Plagiorchiida</taxon>
        <taxon>Echinostomata</taxon>
        <taxon>Echinostomatoidea</taxon>
        <taxon>Echinostomatidae</taxon>
        <taxon>Echinostoma</taxon>
    </lineage>
</organism>
<evidence type="ECO:0000313" key="4">
    <source>
        <dbReference type="WBParaSite" id="ECPE_0000748401-mRNA-1"/>
    </source>
</evidence>
<accession>A0A183AKI3</accession>
<evidence type="ECO:0000313" key="2">
    <source>
        <dbReference type="EMBL" id="VDP81189.1"/>
    </source>
</evidence>
<proteinExistence type="predicted"/>
<dbReference type="Gene3D" id="1.20.140.150">
    <property type="match status" value="1"/>
</dbReference>
<gene>
    <name evidence="2" type="ORF">ECPE_LOCUS7468</name>
</gene>
<dbReference type="OrthoDB" id="6241679at2759"/>
<keyword evidence="1" id="KW-1133">Transmembrane helix</keyword>
<feature type="transmembrane region" description="Helical" evidence="1">
    <location>
        <begin position="201"/>
        <end position="221"/>
    </location>
</feature>
<dbReference type="AlphaFoldDB" id="A0A183AKI3"/>
<keyword evidence="3" id="KW-1185">Reference proteome</keyword>
<dbReference type="EMBL" id="UZAN01044637">
    <property type="protein sequence ID" value="VDP81189.1"/>
    <property type="molecule type" value="Genomic_DNA"/>
</dbReference>
<protein>
    <submittedName>
        <fullName evidence="4">Claudin-like protein</fullName>
    </submittedName>
</protein>
<feature type="transmembrane region" description="Helical" evidence="1">
    <location>
        <begin position="137"/>
        <end position="163"/>
    </location>
</feature>
<dbReference type="WBParaSite" id="ECPE_0000748401-mRNA-1">
    <property type="protein sequence ID" value="ECPE_0000748401-mRNA-1"/>
    <property type="gene ID" value="ECPE_0000748401"/>
</dbReference>
<reference evidence="2 3" key="2">
    <citation type="submission" date="2018-11" db="EMBL/GenBank/DDBJ databases">
        <authorList>
            <consortium name="Pathogen Informatics"/>
        </authorList>
    </citation>
    <scope>NUCLEOTIDE SEQUENCE [LARGE SCALE GENOMIC DNA]</scope>
    <source>
        <strain evidence="2 3">Egypt</strain>
    </source>
</reference>
<dbReference type="Proteomes" id="UP000272942">
    <property type="component" value="Unassembled WGS sequence"/>
</dbReference>
<feature type="transmembrane region" description="Helical" evidence="1">
    <location>
        <begin position="7"/>
        <end position="30"/>
    </location>
</feature>
<feature type="transmembrane region" description="Helical" evidence="1">
    <location>
        <begin position="102"/>
        <end position="125"/>
    </location>
</feature>
<reference evidence="4" key="1">
    <citation type="submission" date="2016-06" db="UniProtKB">
        <authorList>
            <consortium name="WormBaseParasite"/>
        </authorList>
    </citation>
    <scope>IDENTIFICATION</scope>
</reference>